<evidence type="ECO:0000313" key="3">
    <source>
        <dbReference type="EMBL" id="BAD51340.1"/>
    </source>
</evidence>
<feature type="transmembrane region" description="Helical" evidence="1">
    <location>
        <begin position="20"/>
        <end position="45"/>
    </location>
</feature>
<sequence>MNELIDSALLRLMEGLQTKIAVLFGEFIADAQALAAIFMLLYFGVESYKMMAGDKKLELIPLLRPFALGLVLMFWVPFINIISFPGEVLTANSKAMFNNQIDKIEMLSRNRYALIDSVSIELMNTSMEVERAEGEVRDKKWYESIGIDISAIGKKISGLYVYVQAKFKMLLFQFAEFLVVTLWQCCVYLVFFLQIIFTGVLVILGPIAFAFSILPAFRDAYIAWIARFVSVSLYSCIAYIVLSLSLVVMEYSLEKEIEILNYALSNEAAFVMYCAYSSGGVNSFILTCLLGAFGMLTIPFISTWIVQTTGVGQAVGGMVGGGVMAAKAVV</sequence>
<dbReference type="Pfam" id="PF07863">
    <property type="entry name" value="CtnDOT_TraJ"/>
    <property type="match status" value="1"/>
</dbReference>
<dbReference type="AlphaFoldDB" id="Q64ME7"/>
<dbReference type="KEGG" id="bfr:BFp0013"/>
<organism evidence="3 4">
    <name type="scientific">Bacteroides fragilis (strain YCH46)</name>
    <dbReference type="NCBI Taxonomy" id="295405"/>
    <lineage>
        <taxon>Bacteria</taxon>
        <taxon>Pseudomonadati</taxon>
        <taxon>Bacteroidota</taxon>
        <taxon>Bacteroidia</taxon>
        <taxon>Bacteroidales</taxon>
        <taxon>Bacteroidaceae</taxon>
        <taxon>Bacteroides</taxon>
    </lineage>
</organism>
<feature type="transmembrane region" description="Helical" evidence="1">
    <location>
        <begin position="170"/>
        <end position="193"/>
    </location>
</feature>
<evidence type="ECO:0000313" key="4">
    <source>
        <dbReference type="Proteomes" id="UP000002197"/>
    </source>
</evidence>
<dbReference type="PATRIC" id="fig|295405.11.peg.13"/>
<keyword evidence="3" id="KW-0614">Plasmid</keyword>
<keyword evidence="1" id="KW-1133">Transmembrane helix</keyword>
<accession>Q64ME7</accession>
<dbReference type="Proteomes" id="UP000002197">
    <property type="component" value="Plasmid pBFY46"/>
</dbReference>
<protein>
    <recommendedName>
        <fullName evidence="2">Conjugative transposon TraJ C-terminal domain-containing protein</fullName>
    </recommendedName>
</protein>
<feature type="transmembrane region" description="Helical" evidence="1">
    <location>
        <begin position="284"/>
        <end position="306"/>
    </location>
</feature>
<feature type="transmembrane region" description="Helical" evidence="1">
    <location>
        <begin position="224"/>
        <end position="247"/>
    </location>
</feature>
<reference evidence="3 4" key="1">
    <citation type="journal article" date="2004" name="Proc. Natl. Acad. Sci. U.S.A.">
        <title>Genomic analysis of Bacteroides fragilis reveals extensive DNA inversions regulating cell surface adaptation.</title>
        <authorList>
            <person name="Kuwahara T."/>
            <person name="Yamashita A."/>
            <person name="Hirakawa H."/>
            <person name="Nakayama H."/>
            <person name="Toh H."/>
            <person name="Okada N."/>
            <person name="Kuhara S."/>
            <person name="Hattori M."/>
            <person name="Hayashi T."/>
            <person name="Ohnishi Y."/>
        </authorList>
    </citation>
    <scope>NUCLEOTIDE SEQUENCE [LARGE SCALE GENOMIC DNA]</scope>
    <source>
        <strain evidence="3 4">YCH46</strain>
        <plasmid evidence="4">Plasmid pBFY46</plasmid>
    </source>
</reference>
<geneLocation type="plasmid" evidence="3 4">
    <name>pBFY46</name>
</geneLocation>
<dbReference type="HOGENOM" id="CLU_050186_0_0_10"/>
<feature type="domain" description="Conjugative transposon TraJ C-terminal" evidence="2">
    <location>
        <begin position="11"/>
        <end position="312"/>
    </location>
</feature>
<feature type="transmembrane region" description="Helical" evidence="1">
    <location>
        <begin position="200"/>
        <end position="218"/>
    </location>
</feature>
<gene>
    <name evidence="3" type="ordered locus">BFp0013</name>
</gene>
<keyword evidence="1" id="KW-0472">Membrane</keyword>
<evidence type="ECO:0000259" key="2">
    <source>
        <dbReference type="Pfam" id="PF07863"/>
    </source>
</evidence>
<dbReference type="EMBL" id="AP006842">
    <property type="protein sequence ID" value="BAD51340.1"/>
    <property type="molecule type" value="Genomic_DNA"/>
</dbReference>
<feature type="transmembrane region" description="Helical" evidence="1">
    <location>
        <begin position="66"/>
        <end position="84"/>
    </location>
</feature>
<evidence type="ECO:0000256" key="1">
    <source>
        <dbReference type="SAM" id="Phobius"/>
    </source>
</evidence>
<dbReference type="InterPro" id="IPR012424">
    <property type="entry name" value="Conjugative_transposon_TraJ_C"/>
</dbReference>
<name>Q64ME7_BACFR</name>
<keyword evidence="1" id="KW-0812">Transmembrane</keyword>
<proteinExistence type="predicted"/>
<dbReference type="OrthoDB" id="1222125at2"/>
<dbReference type="RefSeq" id="WP_011199145.1">
    <property type="nucleotide sequence ID" value="NC_006297.1"/>
</dbReference>